<feature type="domain" description="Large ribosomal subunit protein uL18 C-terminal eukaryotes" evidence="6">
    <location>
        <begin position="235"/>
        <end position="292"/>
    </location>
</feature>
<dbReference type="GO" id="GO:0005840">
    <property type="term" value="C:ribosome"/>
    <property type="evidence" value="ECO:0007669"/>
    <property type="project" value="UniProtKB-KW"/>
</dbReference>
<sequence>MNHKETKDKSYFTRLQVHYRRRREGKTDYQARKNMIVQDQRSINTPKHRLVVRRTNRCVIAQIILATIQGDKVLCSAYSTELKKYGITVGLTNYAACYATGLLVARRLLKKLKLDTLYAGVSEITGKDKAVEANKKGPRPFKAYLDTGLVRTSTGARVFAVMKGACDGGLNVPHNVKRFVGFNRGSKKFDAAVLREHIFGIHVSKYMKELQKDDPEAYKRQFSAYEKAGITADKIEEMYKKAHAAIREKPEHVATTKKVPEKKGHFNKKAHMDKFPLKLRQARWRMKLDAVKRKMKNAQAVFDEDD</sequence>
<reference evidence="7 8" key="1">
    <citation type="journal article" date="2022" name="bioRxiv">
        <title>Genomics of Preaxostyla Flagellates Illuminates Evolutionary Transitions and the Path Towards Mitochondrial Loss.</title>
        <authorList>
            <person name="Novak L.V.F."/>
            <person name="Treitli S.C."/>
            <person name="Pyrih J."/>
            <person name="Halakuc P."/>
            <person name="Pipaliya S.V."/>
            <person name="Vacek V."/>
            <person name="Brzon O."/>
            <person name="Soukal P."/>
            <person name="Eme L."/>
            <person name="Dacks J.B."/>
            <person name="Karnkowska A."/>
            <person name="Elias M."/>
            <person name="Hampl V."/>
        </authorList>
    </citation>
    <scope>NUCLEOTIDE SEQUENCE [LARGE SCALE GENOMIC DNA]</scope>
    <source>
        <strain evidence="7">NAU3</strain>
        <tissue evidence="7">Gut</tissue>
    </source>
</reference>
<evidence type="ECO:0000313" key="8">
    <source>
        <dbReference type="Proteomes" id="UP001281761"/>
    </source>
</evidence>
<comment type="similarity">
    <text evidence="2">Belongs to the universal ribosomal protein uL18 family.</text>
</comment>
<dbReference type="Pfam" id="PF14204">
    <property type="entry name" value="Ribosomal_L18_c"/>
    <property type="match status" value="1"/>
</dbReference>
<dbReference type="InterPro" id="IPR005485">
    <property type="entry name" value="Rbsml_uL18_euk_arch"/>
</dbReference>
<dbReference type="PANTHER" id="PTHR23410:SF12">
    <property type="entry name" value="LARGE RIBOSOMAL SUBUNIT PROTEIN UL18"/>
    <property type="match status" value="1"/>
</dbReference>
<dbReference type="Pfam" id="PF17144">
    <property type="entry name" value="Ribosomal_L5e"/>
    <property type="match status" value="1"/>
</dbReference>
<evidence type="ECO:0000256" key="2">
    <source>
        <dbReference type="ARBA" id="ARBA00007116"/>
    </source>
</evidence>
<keyword evidence="5" id="KW-0687">Ribonucleoprotein</keyword>
<name>A0ABQ9YFC4_9EUKA</name>
<dbReference type="PANTHER" id="PTHR23410">
    <property type="entry name" value="RIBOSOMAL PROTEIN L5-RELATED"/>
    <property type="match status" value="1"/>
</dbReference>
<keyword evidence="4 7" id="KW-0689">Ribosomal protein</keyword>
<dbReference type="SUPFAM" id="SSF53137">
    <property type="entry name" value="Translational machinery components"/>
    <property type="match status" value="1"/>
</dbReference>
<proteinExistence type="inferred from homology"/>
<gene>
    <name evidence="7" type="ORF">BLNAU_2944</name>
</gene>
<evidence type="ECO:0000256" key="1">
    <source>
        <dbReference type="ARBA" id="ARBA00004496"/>
    </source>
</evidence>
<dbReference type="Gene3D" id="3.30.420.100">
    <property type="match status" value="1"/>
</dbReference>
<keyword evidence="8" id="KW-1185">Reference proteome</keyword>
<evidence type="ECO:0000256" key="3">
    <source>
        <dbReference type="ARBA" id="ARBA00022490"/>
    </source>
</evidence>
<evidence type="ECO:0000259" key="6">
    <source>
        <dbReference type="Pfam" id="PF14204"/>
    </source>
</evidence>
<protein>
    <submittedName>
        <fullName evidence="7">60S ribosomal protein L5</fullName>
    </submittedName>
</protein>
<dbReference type="EMBL" id="JARBJD010000012">
    <property type="protein sequence ID" value="KAK2962284.1"/>
    <property type="molecule type" value="Genomic_DNA"/>
</dbReference>
<dbReference type="InterPro" id="IPR025607">
    <property type="entry name" value="Ribosomal_uL18_C_euk"/>
</dbReference>
<evidence type="ECO:0000313" key="7">
    <source>
        <dbReference type="EMBL" id="KAK2962284.1"/>
    </source>
</evidence>
<evidence type="ECO:0000256" key="4">
    <source>
        <dbReference type="ARBA" id="ARBA00022980"/>
    </source>
</evidence>
<comment type="subcellular location">
    <subcellularLocation>
        <location evidence="1">Cytoplasm</location>
    </subcellularLocation>
</comment>
<accession>A0ABQ9YFC4</accession>
<evidence type="ECO:0000256" key="5">
    <source>
        <dbReference type="ARBA" id="ARBA00023274"/>
    </source>
</evidence>
<keyword evidence="3" id="KW-0963">Cytoplasm</keyword>
<comment type="caution">
    <text evidence="7">The sequence shown here is derived from an EMBL/GenBank/DDBJ whole genome shotgun (WGS) entry which is preliminary data.</text>
</comment>
<dbReference type="InterPro" id="IPR057268">
    <property type="entry name" value="Ribosomal_L18"/>
</dbReference>
<dbReference type="PRINTS" id="PR00058">
    <property type="entry name" value="RIBOSOMALL5"/>
</dbReference>
<dbReference type="Proteomes" id="UP001281761">
    <property type="component" value="Unassembled WGS sequence"/>
</dbReference>
<organism evidence="7 8">
    <name type="scientific">Blattamonas nauphoetae</name>
    <dbReference type="NCBI Taxonomy" id="2049346"/>
    <lineage>
        <taxon>Eukaryota</taxon>
        <taxon>Metamonada</taxon>
        <taxon>Preaxostyla</taxon>
        <taxon>Oxymonadida</taxon>
        <taxon>Blattamonas</taxon>
    </lineage>
</organism>
<dbReference type="HAMAP" id="MF_01337_A">
    <property type="entry name" value="Ribosomal_uL18_A"/>
    <property type="match status" value="1"/>
</dbReference>
<dbReference type="CDD" id="cd00432">
    <property type="entry name" value="Ribosomal_L18_L5e"/>
    <property type="match status" value="1"/>
</dbReference>